<dbReference type="AlphaFoldDB" id="A0A8J5ZYV6"/>
<evidence type="ECO:0000256" key="1">
    <source>
        <dbReference type="SAM" id="MobiDB-lite"/>
    </source>
</evidence>
<feature type="region of interest" description="Disordered" evidence="1">
    <location>
        <begin position="1"/>
        <end position="168"/>
    </location>
</feature>
<feature type="compositionally biased region" description="Gly residues" evidence="1">
    <location>
        <begin position="1"/>
        <end position="10"/>
    </location>
</feature>
<name>A0A8J5ZYV6_GALPY</name>
<organism evidence="2 3">
    <name type="scientific">Galemys pyrenaicus</name>
    <name type="common">Iberian desman</name>
    <name type="synonym">Pyrenean desman</name>
    <dbReference type="NCBI Taxonomy" id="202257"/>
    <lineage>
        <taxon>Eukaryota</taxon>
        <taxon>Metazoa</taxon>
        <taxon>Chordata</taxon>
        <taxon>Craniata</taxon>
        <taxon>Vertebrata</taxon>
        <taxon>Euteleostomi</taxon>
        <taxon>Mammalia</taxon>
        <taxon>Eutheria</taxon>
        <taxon>Laurasiatheria</taxon>
        <taxon>Eulipotyphla</taxon>
        <taxon>Talpidae</taxon>
        <taxon>Galemys</taxon>
    </lineage>
</organism>
<reference evidence="2" key="1">
    <citation type="journal article" date="2021" name="Evol. Appl.">
        <title>The genome of the Pyrenean desman and the effects of bottlenecks and inbreeding on the genomic landscape of an endangered species.</title>
        <authorList>
            <person name="Escoda L."/>
            <person name="Castresana J."/>
        </authorList>
    </citation>
    <scope>NUCLEOTIDE SEQUENCE</scope>
    <source>
        <strain evidence="2">IBE-C5619</strain>
    </source>
</reference>
<feature type="compositionally biased region" description="Gly residues" evidence="1">
    <location>
        <begin position="81"/>
        <end position="100"/>
    </location>
</feature>
<evidence type="ECO:0000313" key="2">
    <source>
        <dbReference type="EMBL" id="KAG8509487.1"/>
    </source>
</evidence>
<dbReference type="OrthoDB" id="292747at2759"/>
<feature type="compositionally biased region" description="Low complexity" evidence="1">
    <location>
        <begin position="47"/>
        <end position="58"/>
    </location>
</feature>
<dbReference type="EMBL" id="JAGFMF010011945">
    <property type="protein sequence ID" value="KAG8509487.1"/>
    <property type="molecule type" value="Genomic_DNA"/>
</dbReference>
<accession>A0A8J5ZYV6</accession>
<feature type="compositionally biased region" description="Gly residues" evidence="1">
    <location>
        <begin position="107"/>
        <end position="137"/>
    </location>
</feature>
<gene>
    <name evidence="2" type="ORF">J0S82_011851</name>
</gene>
<evidence type="ECO:0000313" key="3">
    <source>
        <dbReference type="Proteomes" id="UP000700334"/>
    </source>
</evidence>
<comment type="caution">
    <text evidence="2">The sequence shown here is derived from an EMBL/GenBank/DDBJ whole genome shotgun (WGS) entry which is preliminary data.</text>
</comment>
<dbReference type="Proteomes" id="UP000700334">
    <property type="component" value="Unassembled WGS sequence"/>
</dbReference>
<protein>
    <submittedName>
        <fullName evidence="2">Protein O-mannosyl-transferase 1</fullName>
    </submittedName>
</protein>
<proteinExistence type="predicted"/>
<keyword evidence="3" id="KW-1185">Reference proteome</keyword>
<sequence length="232" mass="23163">MRGAPGGPAGSGSRASSRCGVPSGRGPCGPAPPTACAPRRSKPRQGAATRRNARSSAAPQDVWRAGSVGAGPGKRAPGQACGRGLGRGNRGLRGPRGGRTGLASLGRGRGGGRPGEDGGVPQGGPGGEGPGLAGRCGPGRRRLPEGGAAGGALGLRPSGGAREPEPRPWAEARSARLFFASRAPSGLFLCKMLGLLKRPVVVTARINLSVVALTVAGLLSRLWQLTYPRAVV</sequence>